<keyword evidence="5 7" id="KW-1133">Transmembrane helix</keyword>
<dbReference type="InterPro" id="IPR011701">
    <property type="entry name" value="MFS"/>
</dbReference>
<keyword evidence="3" id="KW-1003">Cell membrane</keyword>
<dbReference type="InterPro" id="IPR020846">
    <property type="entry name" value="MFS_dom"/>
</dbReference>
<dbReference type="InterPro" id="IPR036259">
    <property type="entry name" value="MFS_trans_sf"/>
</dbReference>
<comment type="caution">
    <text evidence="9">The sequence shown here is derived from an EMBL/GenBank/DDBJ whole genome shotgun (WGS) entry which is preliminary data.</text>
</comment>
<dbReference type="PANTHER" id="PTHR42718:SF46">
    <property type="entry name" value="BLR6921 PROTEIN"/>
    <property type="match status" value="1"/>
</dbReference>
<feature type="transmembrane region" description="Helical" evidence="7">
    <location>
        <begin position="284"/>
        <end position="308"/>
    </location>
</feature>
<protein>
    <submittedName>
        <fullName evidence="9">MFS transporter</fullName>
    </submittedName>
</protein>
<dbReference type="Pfam" id="PF07690">
    <property type="entry name" value="MFS_1"/>
    <property type="match status" value="2"/>
</dbReference>
<evidence type="ECO:0000256" key="4">
    <source>
        <dbReference type="ARBA" id="ARBA00022692"/>
    </source>
</evidence>
<proteinExistence type="predicted"/>
<feature type="transmembrane region" description="Helical" evidence="7">
    <location>
        <begin position="428"/>
        <end position="449"/>
    </location>
</feature>
<feature type="transmembrane region" description="Helical" evidence="7">
    <location>
        <begin position="389"/>
        <end position="408"/>
    </location>
</feature>
<dbReference type="Gene3D" id="1.20.1250.20">
    <property type="entry name" value="MFS general substrate transporter like domains"/>
    <property type="match status" value="2"/>
</dbReference>
<feature type="transmembrane region" description="Helical" evidence="7">
    <location>
        <begin position="320"/>
        <end position="342"/>
    </location>
</feature>
<feature type="transmembrane region" description="Helical" evidence="7">
    <location>
        <begin position="155"/>
        <end position="174"/>
    </location>
</feature>
<evidence type="ECO:0000256" key="1">
    <source>
        <dbReference type="ARBA" id="ARBA00004651"/>
    </source>
</evidence>
<evidence type="ECO:0000256" key="5">
    <source>
        <dbReference type="ARBA" id="ARBA00022989"/>
    </source>
</evidence>
<dbReference type="SUPFAM" id="SSF103473">
    <property type="entry name" value="MFS general substrate transporter"/>
    <property type="match status" value="1"/>
</dbReference>
<evidence type="ECO:0000259" key="8">
    <source>
        <dbReference type="PROSITE" id="PS50850"/>
    </source>
</evidence>
<accession>A0ABV9S865</accession>
<comment type="subcellular location">
    <subcellularLocation>
        <location evidence="1">Cell membrane</location>
        <topology evidence="1">Multi-pass membrane protein</topology>
    </subcellularLocation>
</comment>
<evidence type="ECO:0000313" key="9">
    <source>
        <dbReference type="EMBL" id="MFC4857144.1"/>
    </source>
</evidence>
<feature type="transmembrane region" description="Helical" evidence="7">
    <location>
        <begin position="209"/>
        <end position="230"/>
    </location>
</feature>
<evidence type="ECO:0000256" key="7">
    <source>
        <dbReference type="SAM" id="Phobius"/>
    </source>
</evidence>
<keyword evidence="10" id="KW-1185">Reference proteome</keyword>
<gene>
    <name evidence="9" type="ORF">ACFPCV_26925</name>
</gene>
<evidence type="ECO:0000256" key="3">
    <source>
        <dbReference type="ARBA" id="ARBA00022475"/>
    </source>
</evidence>
<keyword evidence="6 7" id="KW-0472">Membrane</keyword>
<name>A0ABV9S865_9PSEU</name>
<dbReference type="Proteomes" id="UP001595859">
    <property type="component" value="Unassembled WGS sequence"/>
</dbReference>
<feature type="transmembrane region" description="Helical" evidence="7">
    <location>
        <begin position="91"/>
        <end position="111"/>
    </location>
</feature>
<feature type="transmembrane region" description="Helical" evidence="7">
    <location>
        <begin position="186"/>
        <end position="203"/>
    </location>
</feature>
<organism evidence="9 10">
    <name type="scientific">Actinophytocola glycyrrhizae</name>
    <dbReference type="NCBI Taxonomy" id="2044873"/>
    <lineage>
        <taxon>Bacteria</taxon>
        <taxon>Bacillati</taxon>
        <taxon>Actinomycetota</taxon>
        <taxon>Actinomycetes</taxon>
        <taxon>Pseudonocardiales</taxon>
        <taxon>Pseudonocardiaceae</taxon>
    </lineage>
</organism>
<reference evidence="10" key="1">
    <citation type="journal article" date="2019" name="Int. J. Syst. Evol. Microbiol.">
        <title>The Global Catalogue of Microorganisms (GCM) 10K type strain sequencing project: providing services to taxonomists for standard genome sequencing and annotation.</title>
        <authorList>
            <consortium name="The Broad Institute Genomics Platform"/>
            <consortium name="The Broad Institute Genome Sequencing Center for Infectious Disease"/>
            <person name="Wu L."/>
            <person name="Ma J."/>
        </authorList>
    </citation>
    <scope>NUCLEOTIDE SEQUENCE [LARGE SCALE GENOMIC DNA]</scope>
    <source>
        <strain evidence="10">ZS-22-S1</strain>
    </source>
</reference>
<evidence type="ECO:0000256" key="2">
    <source>
        <dbReference type="ARBA" id="ARBA00022448"/>
    </source>
</evidence>
<feature type="transmembrane region" description="Helical" evidence="7">
    <location>
        <begin position="131"/>
        <end position="149"/>
    </location>
</feature>
<sequence>MIVLCGCGVTVSLMHTLVAPLLPEISHTMRLSQDAASWLLTVTMLAGAVCAPVCGRLGDMLGKRRMLAIALAIMSAGSLLGALSWSFESLLAARMLQGAAFGVLPLGISILKDELPAHRVMAGTATMSSTLGVGGAIGMPLAGVIAQVMDWHAVFWAATVVSVLVFALVVLFVPESPVRSGGRFDVVGALGLAAGLVGLLLAVSRGGTWGWGSPAVIGLFAGSAVVLTLWAAHQLRVRQPLVDLRTSARPVVLLTNTATTLVGVGMFASFMLTPLVLQASTATGYGFGASVMVAGLCMVPMGLGMLVFSPLSAKLSARRGAHVTLLAGTLVMLVGNVAQALLPGNVALLMAVLMVLSIGTALCFSAMPTLIMAWVPATETASANSLNSLLRTIGTSTCAAIGGTFLAAYPLVVDGAVVPSATGFRVTFWMAAAASLGAACLALAVTAVIRRSARTTAAETEGSGTAAAPAGMLAQ</sequence>
<feature type="transmembrane region" description="Helical" evidence="7">
    <location>
        <begin position="36"/>
        <end position="54"/>
    </location>
</feature>
<evidence type="ECO:0000313" key="10">
    <source>
        <dbReference type="Proteomes" id="UP001595859"/>
    </source>
</evidence>
<dbReference type="RefSeq" id="WP_378059131.1">
    <property type="nucleotide sequence ID" value="NZ_JBHSIS010000017.1"/>
</dbReference>
<keyword evidence="4 7" id="KW-0812">Transmembrane</keyword>
<feature type="domain" description="Major facilitator superfamily (MFS) profile" evidence="8">
    <location>
        <begin position="1"/>
        <end position="450"/>
    </location>
</feature>
<dbReference type="PANTHER" id="PTHR42718">
    <property type="entry name" value="MAJOR FACILITATOR SUPERFAMILY MULTIDRUG TRANSPORTER MFSC"/>
    <property type="match status" value="1"/>
</dbReference>
<dbReference type="CDD" id="cd17504">
    <property type="entry name" value="MFS_MMR_MDR_like"/>
    <property type="match status" value="1"/>
</dbReference>
<feature type="transmembrane region" description="Helical" evidence="7">
    <location>
        <begin position="66"/>
        <end position="85"/>
    </location>
</feature>
<keyword evidence="2" id="KW-0813">Transport</keyword>
<dbReference type="EMBL" id="JBHSIS010000017">
    <property type="protein sequence ID" value="MFC4857144.1"/>
    <property type="molecule type" value="Genomic_DNA"/>
</dbReference>
<dbReference type="PROSITE" id="PS50850">
    <property type="entry name" value="MFS"/>
    <property type="match status" value="1"/>
</dbReference>
<feature type="transmembrane region" description="Helical" evidence="7">
    <location>
        <begin position="251"/>
        <end position="272"/>
    </location>
</feature>
<evidence type="ECO:0000256" key="6">
    <source>
        <dbReference type="ARBA" id="ARBA00023136"/>
    </source>
</evidence>
<feature type="transmembrane region" description="Helical" evidence="7">
    <location>
        <begin position="348"/>
        <end position="377"/>
    </location>
</feature>